<keyword evidence="10 12" id="KW-0472">Membrane</keyword>
<evidence type="ECO:0000256" key="1">
    <source>
        <dbReference type="ARBA" id="ARBA00004610"/>
    </source>
</evidence>
<evidence type="ECO:0000256" key="10">
    <source>
        <dbReference type="ARBA" id="ARBA00023136"/>
    </source>
</evidence>
<feature type="transmembrane region" description="Helical" evidence="12">
    <location>
        <begin position="174"/>
        <end position="200"/>
    </location>
</feature>
<comment type="subcellular location">
    <subcellularLocation>
        <location evidence="1">Cell junction</location>
        <location evidence="1">Gap junction</location>
    </subcellularLocation>
    <subcellularLocation>
        <location evidence="2 12">Cell membrane</location>
        <topology evidence="2 12">Multi-pass membrane protein</topology>
    </subcellularLocation>
</comment>
<keyword evidence="7" id="KW-0965">Cell junction</keyword>
<keyword evidence="4" id="KW-1003">Cell membrane</keyword>
<evidence type="ECO:0000256" key="9">
    <source>
        <dbReference type="ARBA" id="ARBA00023065"/>
    </source>
</evidence>
<dbReference type="AlphaFoldDB" id="A0AAE1TKY4"/>
<evidence type="ECO:0000256" key="12">
    <source>
        <dbReference type="RuleBase" id="RU010713"/>
    </source>
</evidence>
<reference evidence="14" key="1">
    <citation type="submission" date="2023-11" db="EMBL/GenBank/DDBJ databases">
        <title>Genome assemblies of two species of porcelain crab, Petrolisthes cinctipes and Petrolisthes manimaculis (Anomura: Porcellanidae).</title>
        <authorList>
            <person name="Angst P."/>
        </authorList>
    </citation>
    <scope>NUCLEOTIDE SEQUENCE</scope>
    <source>
        <strain evidence="14">PB745_02</strain>
        <tissue evidence="14">Gill</tissue>
    </source>
</reference>
<feature type="transmembrane region" description="Helical" evidence="12">
    <location>
        <begin position="104"/>
        <end position="122"/>
    </location>
</feature>
<keyword evidence="3 12" id="KW-0813">Transport</keyword>
<evidence type="ECO:0000256" key="5">
    <source>
        <dbReference type="ARBA" id="ARBA00022692"/>
    </source>
</evidence>
<feature type="transmembrane region" description="Helical" evidence="12">
    <location>
        <begin position="264"/>
        <end position="291"/>
    </location>
</feature>
<proteinExistence type="inferred from homology"/>
<evidence type="ECO:0000256" key="4">
    <source>
        <dbReference type="ARBA" id="ARBA00022475"/>
    </source>
</evidence>
<keyword evidence="6" id="KW-0303">Gap junction</keyword>
<dbReference type="GO" id="GO:0005886">
    <property type="term" value="C:plasma membrane"/>
    <property type="evidence" value="ECO:0007669"/>
    <property type="project" value="UniProtKB-SubCell"/>
</dbReference>
<evidence type="ECO:0000256" key="7">
    <source>
        <dbReference type="ARBA" id="ARBA00022949"/>
    </source>
</evidence>
<organism evidence="14 15">
    <name type="scientific">Petrolisthes manimaculis</name>
    <dbReference type="NCBI Taxonomy" id="1843537"/>
    <lineage>
        <taxon>Eukaryota</taxon>
        <taxon>Metazoa</taxon>
        <taxon>Ecdysozoa</taxon>
        <taxon>Arthropoda</taxon>
        <taxon>Crustacea</taxon>
        <taxon>Multicrustacea</taxon>
        <taxon>Malacostraca</taxon>
        <taxon>Eumalacostraca</taxon>
        <taxon>Eucarida</taxon>
        <taxon>Decapoda</taxon>
        <taxon>Pleocyemata</taxon>
        <taxon>Anomura</taxon>
        <taxon>Galatheoidea</taxon>
        <taxon>Porcellanidae</taxon>
        <taxon>Petrolisthes</taxon>
    </lineage>
</organism>
<dbReference type="PROSITE" id="PS51013">
    <property type="entry name" value="PANNEXIN"/>
    <property type="match status" value="1"/>
</dbReference>
<keyword evidence="8 12" id="KW-1133">Transmembrane helix</keyword>
<evidence type="ECO:0000256" key="6">
    <source>
        <dbReference type="ARBA" id="ARBA00022868"/>
    </source>
</evidence>
<dbReference type="GO" id="GO:0034220">
    <property type="term" value="P:monoatomic ion transmembrane transport"/>
    <property type="evidence" value="ECO:0007669"/>
    <property type="project" value="UniProtKB-KW"/>
</dbReference>
<comment type="similarity">
    <text evidence="12">Belongs to the pannexin family.</text>
</comment>
<evidence type="ECO:0000256" key="8">
    <source>
        <dbReference type="ARBA" id="ARBA00022989"/>
    </source>
</evidence>
<feature type="compositionally biased region" description="Low complexity" evidence="13">
    <location>
        <begin position="417"/>
        <end position="436"/>
    </location>
</feature>
<evidence type="ECO:0000256" key="11">
    <source>
        <dbReference type="ARBA" id="ARBA00023303"/>
    </source>
</evidence>
<dbReference type="GO" id="GO:0005243">
    <property type="term" value="F:gap junction channel activity"/>
    <property type="evidence" value="ECO:0007669"/>
    <property type="project" value="TreeGrafter"/>
</dbReference>
<sequence>MPSIGGGSVDIRTIVGTVVNFFKSRANQICAATCDGLVLRMHYRWTFCLLLGGFLTVWYSWFHRDVITCVSHFNSDTQVRLDYINVCLSYPYIEEEEGERRYILYYRWISWALLTLAWIYYIPRKVSKGFDNARCKKLLEDLAANSSRYDQAEEQLVERTFRYVVYNLKTHDGLYWKFLTVNVVALVVDVFAMFFLDFILNKRFIGYGIMAFPYTRDPRGFTDYMSQTFPPFASCELGPANQLVNKRHETLGCHLTIMELYEKLFLGLWVWLIILIIVTICYILFLLGMWLPFMRAYVLRVAKPPQAKDNVRGIVGFVSRNCKIGDIYLLYRLKGHLSHARFYELMHRLANCSLFDKGIDSNNPAVTHPDKVLPHYTPDDNLRHRRPNIPQGPQVNPAYPQLNQGPPQVNPAYPQLNQGPPQVNPGYPQPNQGPQVNHGYLQQNLANQGMMNGVMNKNPEKESNQPHKNTSILIG</sequence>
<gene>
    <name evidence="12" type="primary">inx</name>
    <name evidence="14" type="ORF">Pmani_037948</name>
</gene>
<accession>A0AAE1TKY4</accession>
<keyword evidence="9 12" id="KW-0406">Ion transport</keyword>
<comment type="function">
    <text evidence="12">Structural component of the gap junctions.</text>
</comment>
<feature type="region of interest" description="Disordered" evidence="13">
    <location>
        <begin position="381"/>
        <end position="436"/>
    </location>
</feature>
<evidence type="ECO:0000256" key="2">
    <source>
        <dbReference type="ARBA" id="ARBA00004651"/>
    </source>
</evidence>
<evidence type="ECO:0000256" key="13">
    <source>
        <dbReference type="SAM" id="MobiDB-lite"/>
    </source>
</evidence>
<dbReference type="InterPro" id="IPR000990">
    <property type="entry name" value="Innexin"/>
</dbReference>
<feature type="compositionally biased region" description="Polar residues" evidence="13">
    <location>
        <begin position="466"/>
        <end position="475"/>
    </location>
</feature>
<dbReference type="Pfam" id="PF00876">
    <property type="entry name" value="Innexin"/>
    <property type="match status" value="1"/>
</dbReference>
<keyword evidence="15" id="KW-1185">Reference proteome</keyword>
<evidence type="ECO:0000256" key="3">
    <source>
        <dbReference type="ARBA" id="ARBA00022448"/>
    </source>
</evidence>
<protein>
    <recommendedName>
        <fullName evidence="12">Innexin</fullName>
    </recommendedName>
</protein>
<dbReference type="EMBL" id="JAWZYT010006000">
    <property type="protein sequence ID" value="KAK4289067.1"/>
    <property type="molecule type" value="Genomic_DNA"/>
</dbReference>
<feature type="region of interest" description="Disordered" evidence="13">
    <location>
        <begin position="451"/>
        <end position="475"/>
    </location>
</feature>
<keyword evidence="5 12" id="KW-0812">Transmembrane</keyword>
<dbReference type="PANTHER" id="PTHR11893:SF40">
    <property type="entry name" value="INNEXIN SHAKING-B"/>
    <property type="match status" value="1"/>
</dbReference>
<name>A0AAE1TKY4_9EUCA</name>
<evidence type="ECO:0000313" key="15">
    <source>
        <dbReference type="Proteomes" id="UP001292094"/>
    </source>
</evidence>
<dbReference type="GO" id="GO:0005921">
    <property type="term" value="C:gap junction"/>
    <property type="evidence" value="ECO:0007669"/>
    <property type="project" value="UniProtKB-SubCell"/>
</dbReference>
<dbReference type="Proteomes" id="UP001292094">
    <property type="component" value="Unassembled WGS sequence"/>
</dbReference>
<comment type="caution">
    <text evidence="14">The sequence shown here is derived from an EMBL/GenBank/DDBJ whole genome shotgun (WGS) entry which is preliminary data.</text>
</comment>
<keyword evidence="11 12" id="KW-0407">Ion channel</keyword>
<dbReference type="PANTHER" id="PTHR11893">
    <property type="entry name" value="INNEXIN"/>
    <property type="match status" value="1"/>
</dbReference>
<evidence type="ECO:0000313" key="14">
    <source>
        <dbReference type="EMBL" id="KAK4289067.1"/>
    </source>
</evidence>
<feature type="transmembrane region" description="Helical" evidence="12">
    <location>
        <begin position="43"/>
        <end position="62"/>
    </location>
</feature>